<dbReference type="InterPro" id="IPR007387">
    <property type="entry name" value="TRAP_DctQ"/>
</dbReference>
<comment type="subunit">
    <text evidence="9">The complex comprises the extracytoplasmic solute receptor protein and the two transmembrane proteins.</text>
</comment>
<evidence type="ECO:0000256" key="2">
    <source>
        <dbReference type="ARBA" id="ARBA00022448"/>
    </source>
</evidence>
<dbReference type="Proteomes" id="UP000004659">
    <property type="component" value="Unassembled WGS sequence"/>
</dbReference>
<proteinExistence type="inferred from homology"/>
<evidence type="ECO:0000256" key="1">
    <source>
        <dbReference type="ARBA" id="ARBA00004429"/>
    </source>
</evidence>
<sequence>MSVLLALSRAIDAANNFIGKSVSWLVLVAVLISAINAVTRKLFNVSSNAWLEAQWYLFSAVFLIAAGYTLLHSEHVKVDLLYSRYSRRTQLLVEIFGTIFFLLPFCIITIYLSWPIVEAKIASGETSNNTGGLVLWPVWLLIPIGFSLLALQGISELIKRIAILQGRIPDTVAIEDAEAQAL</sequence>
<feature type="transmembrane region" description="Helical" evidence="9">
    <location>
        <begin position="53"/>
        <end position="71"/>
    </location>
</feature>
<comment type="function">
    <text evidence="9">Part of the tripartite ATP-independent periplasmic (TRAP) transport system.</text>
</comment>
<feature type="transmembrane region" description="Helical" evidence="9">
    <location>
        <begin position="21"/>
        <end position="38"/>
    </location>
</feature>
<dbReference type="HOGENOM" id="CLU_086356_2_2_5"/>
<evidence type="ECO:0000313" key="11">
    <source>
        <dbReference type="EMBL" id="EEZ30521.1"/>
    </source>
</evidence>
<keyword evidence="3" id="KW-1003">Cell membrane</keyword>
<keyword evidence="5 9" id="KW-0812">Transmembrane</keyword>
<evidence type="ECO:0000256" key="5">
    <source>
        <dbReference type="ARBA" id="ARBA00022692"/>
    </source>
</evidence>
<dbReference type="RefSeq" id="WP_004687998.1">
    <property type="nucleotide sequence ID" value="NZ_EQ999546.1"/>
</dbReference>
<dbReference type="AlphaFoldDB" id="A0A0E1X2Z6"/>
<dbReference type="GO" id="GO:0022857">
    <property type="term" value="F:transmembrane transporter activity"/>
    <property type="evidence" value="ECO:0007669"/>
    <property type="project" value="UniProtKB-UniRule"/>
</dbReference>
<feature type="domain" description="Tripartite ATP-independent periplasmic transporters DctQ component" evidence="10">
    <location>
        <begin position="30"/>
        <end position="161"/>
    </location>
</feature>
<comment type="similarity">
    <text evidence="8 9">Belongs to the TRAP transporter small permease family.</text>
</comment>
<evidence type="ECO:0000256" key="7">
    <source>
        <dbReference type="ARBA" id="ARBA00023136"/>
    </source>
</evidence>
<dbReference type="GO" id="GO:0005886">
    <property type="term" value="C:plasma membrane"/>
    <property type="evidence" value="ECO:0007669"/>
    <property type="project" value="UniProtKB-SubCell"/>
</dbReference>
<feature type="transmembrane region" description="Helical" evidence="9">
    <location>
        <begin position="134"/>
        <end position="151"/>
    </location>
</feature>
<comment type="subcellular location">
    <subcellularLocation>
        <location evidence="1 9">Cell inner membrane</location>
        <topology evidence="1 9">Multi-pass membrane protein</topology>
    </subcellularLocation>
</comment>
<keyword evidence="4 9" id="KW-0997">Cell inner membrane</keyword>
<dbReference type="EMBL" id="EQ999546">
    <property type="protein sequence ID" value="EEZ30521.1"/>
    <property type="molecule type" value="Genomic_DNA"/>
</dbReference>
<dbReference type="PANTHER" id="PTHR35011">
    <property type="entry name" value="2,3-DIKETO-L-GULONATE TRAP TRANSPORTER SMALL PERMEASE PROTEIN YIAM"/>
    <property type="match status" value="1"/>
</dbReference>
<organism evidence="11">
    <name type="scientific">Brucella pinnipedialis M292/94/1</name>
    <dbReference type="NCBI Taxonomy" id="520462"/>
    <lineage>
        <taxon>Bacteria</taxon>
        <taxon>Pseudomonadati</taxon>
        <taxon>Pseudomonadota</taxon>
        <taxon>Alphaproteobacteria</taxon>
        <taxon>Hyphomicrobiales</taxon>
        <taxon>Brucellaceae</taxon>
        <taxon>Brucella/Ochrobactrum group</taxon>
        <taxon>Brucella</taxon>
    </lineage>
</organism>
<reference evidence="11" key="1">
    <citation type="submission" date="2009-01" db="EMBL/GenBank/DDBJ databases">
        <title>The Genome Sequence of Brucella pinnipedialis M292/94/1.</title>
        <authorList>
            <consortium name="The Broad Institute Genome Sequencing Platform"/>
            <person name="Ward D."/>
            <person name="Young S.K."/>
            <person name="Kodira C.D."/>
            <person name="Zeng Q."/>
            <person name="Koehrsen M."/>
            <person name="Alvarado L."/>
            <person name="Berlin A."/>
            <person name="Borenstein D."/>
            <person name="Chen Z."/>
            <person name="Engels R."/>
            <person name="Freedman E."/>
            <person name="Gellesch M."/>
            <person name="Goldberg J."/>
            <person name="Griggs A."/>
            <person name="Gujja S."/>
            <person name="Heiman D."/>
            <person name="Hepburn T."/>
            <person name="Howarth C."/>
            <person name="Jen D."/>
            <person name="Larson L."/>
            <person name="Lewis B."/>
            <person name="Mehta T."/>
            <person name="Park D."/>
            <person name="Pearson M."/>
            <person name="Roberts A."/>
            <person name="Saif S."/>
            <person name="Shea T."/>
            <person name="Shenoy N."/>
            <person name="Sisk P."/>
            <person name="Stolte C."/>
            <person name="Sykes S."/>
            <person name="Walk T."/>
            <person name="White J."/>
            <person name="Yandava C."/>
            <person name="Whatmore A.M."/>
            <person name="Perrett L.L."/>
            <person name="O'Callaghan D."/>
            <person name="Nusbaum C."/>
            <person name="Galagan J."/>
            <person name="Birren B."/>
        </authorList>
    </citation>
    <scope>NUCLEOTIDE SEQUENCE [LARGE SCALE GENOMIC DNA]</scope>
    <source>
        <strain evidence="11">M292/94/1</strain>
    </source>
</reference>
<keyword evidence="6 9" id="KW-1133">Transmembrane helix</keyword>
<evidence type="ECO:0000256" key="8">
    <source>
        <dbReference type="ARBA" id="ARBA00038436"/>
    </source>
</evidence>
<dbReference type="Pfam" id="PF04290">
    <property type="entry name" value="DctQ"/>
    <property type="match status" value="1"/>
</dbReference>
<dbReference type="InterPro" id="IPR055348">
    <property type="entry name" value="DctQ"/>
</dbReference>
<feature type="transmembrane region" description="Helical" evidence="9">
    <location>
        <begin position="91"/>
        <end position="114"/>
    </location>
</feature>
<dbReference type="PANTHER" id="PTHR35011:SF4">
    <property type="entry name" value="SLL1102 PROTEIN"/>
    <property type="match status" value="1"/>
</dbReference>
<name>A0A0E1X2Z6_9HYPH</name>
<keyword evidence="2 9" id="KW-0813">Transport</keyword>
<evidence type="ECO:0000259" key="10">
    <source>
        <dbReference type="Pfam" id="PF04290"/>
    </source>
</evidence>
<protein>
    <recommendedName>
        <fullName evidence="9">TRAP transporter small permease protein</fullName>
    </recommendedName>
</protein>
<evidence type="ECO:0000256" key="9">
    <source>
        <dbReference type="RuleBase" id="RU369079"/>
    </source>
</evidence>
<dbReference type="GeneID" id="45123840"/>
<keyword evidence="7 9" id="KW-0472">Membrane</keyword>
<evidence type="ECO:0000256" key="3">
    <source>
        <dbReference type="ARBA" id="ARBA00022475"/>
    </source>
</evidence>
<gene>
    <name evidence="11" type="ORF">BALG_00640</name>
</gene>
<evidence type="ECO:0000256" key="6">
    <source>
        <dbReference type="ARBA" id="ARBA00022989"/>
    </source>
</evidence>
<accession>A0A0E1X2Z6</accession>
<evidence type="ECO:0000256" key="4">
    <source>
        <dbReference type="ARBA" id="ARBA00022519"/>
    </source>
</evidence>